<dbReference type="EMBL" id="CP000510">
    <property type="protein sequence ID" value="ABM04648.1"/>
    <property type="molecule type" value="Genomic_DNA"/>
</dbReference>
<dbReference type="RefSeq" id="WP_011771202.1">
    <property type="nucleotide sequence ID" value="NC_008709.1"/>
</dbReference>
<dbReference type="SUPFAM" id="SSF56349">
    <property type="entry name" value="DNA breaking-rejoining enzymes"/>
    <property type="match status" value="1"/>
</dbReference>
<evidence type="ECO:0000259" key="3">
    <source>
        <dbReference type="PROSITE" id="PS51898"/>
    </source>
</evidence>
<dbReference type="Gene3D" id="1.10.443.10">
    <property type="entry name" value="Intergrase catalytic core"/>
    <property type="match status" value="1"/>
</dbReference>
<dbReference type="OrthoDB" id="9795573at2"/>
<name>A1SYT3_PSYIN</name>
<dbReference type="InterPro" id="IPR050090">
    <property type="entry name" value="Tyrosine_recombinase_XerCD"/>
</dbReference>
<dbReference type="GO" id="GO:0015074">
    <property type="term" value="P:DNA integration"/>
    <property type="evidence" value="ECO:0007669"/>
    <property type="project" value="UniProtKB-KW"/>
</dbReference>
<evidence type="ECO:0000256" key="1">
    <source>
        <dbReference type="ARBA" id="ARBA00022908"/>
    </source>
</evidence>
<sequence length="190" mass="21290">MAQAKTLSKSELKQLLDVTNSCSRYSARDSTMLLFTHLCGLRVGEVAALRFDDILDANGTVRDEMTLDAARTKSKRARKIFLPKQMQRQLQAYVNSLNKQPQHGYLFSTQKQAHFSANTATQHLQRLYARAGISGATSHSGRRTWLTALSQRGVSVFVLADMAGHRSIQTTQRYVTVNDEMKRNAAELIS</sequence>
<dbReference type="eggNOG" id="COG0582">
    <property type="taxonomic scope" value="Bacteria"/>
</dbReference>
<keyword evidence="2" id="KW-0233">DNA recombination</keyword>
<dbReference type="InterPro" id="IPR002104">
    <property type="entry name" value="Integrase_catalytic"/>
</dbReference>
<dbReference type="HOGENOM" id="CLU_027562_29_0_6"/>
<feature type="domain" description="Tyr recombinase" evidence="3">
    <location>
        <begin position="2"/>
        <end position="187"/>
    </location>
</feature>
<evidence type="ECO:0000313" key="4">
    <source>
        <dbReference type="EMBL" id="ABM04648.1"/>
    </source>
</evidence>
<dbReference type="CDD" id="cd00397">
    <property type="entry name" value="DNA_BRE_C"/>
    <property type="match status" value="1"/>
</dbReference>
<evidence type="ECO:0000313" key="5">
    <source>
        <dbReference type="Proteomes" id="UP000000639"/>
    </source>
</evidence>
<proteinExistence type="predicted"/>
<reference evidence="4 5" key="1">
    <citation type="submission" date="2007-01" db="EMBL/GenBank/DDBJ databases">
        <title>Complete sequence of Psychromonas ingrahamii 37.</title>
        <authorList>
            <consortium name="US DOE Joint Genome Institute"/>
            <person name="Copeland A."/>
            <person name="Lucas S."/>
            <person name="Lapidus A."/>
            <person name="Barry K."/>
            <person name="Detter J.C."/>
            <person name="Glavina del Rio T."/>
            <person name="Hammon N."/>
            <person name="Israni S."/>
            <person name="Dalin E."/>
            <person name="Tice H."/>
            <person name="Pitluck S."/>
            <person name="Thompson L.S."/>
            <person name="Brettin T."/>
            <person name="Bruce D."/>
            <person name="Han C."/>
            <person name="Tapia R."/>
            <person name="Schmutz J."/>
            <person name="Larimer F."/>
            <person name="Land M."/>
            <person name="Hauser L."/>
            <person name="Kyrpides N."/>
            <person name="Ivanova N."/>
            <person name="Staley J."/>
            <person name="Richardson P."/>
        </authorList>
    </citation>
    <scope>NUCLEOTIDE SEQUENCE [LARGE SCALE GENOMIC DNA]</scope>
    <source>
        <strain evidence="4 5">37</strain>
    </source>
</reference>
<accession>A1SYT3</accession>
<dbReference type="KEGG" id="pin:Ping_2946"/>
<dbReference type="InterPro" id="IPR013762">
    <property type="entry name" value="Integrase-like_cat_sf"/>
</dbReference>
<keyword evidence="5" id="KW-1185">Reference proteome</keyword>
<dbReference type="GO" id="GO:0003677">
    <property type="term" value="F:DNA binding"/>
    <property type="evidence" value="ECO:0007669"/>
    <property type="project" value="InterPro"/>
</dbReference>
<dbReference type="AlphaFoldDB" id="A1SYT3"/>
<keyword evidence="1" id="KW-0229">DNA integration</keyword>
<dbReference type="GO" id="GO:0006310">
    <property type="term" value="P:DNA recombination"/>
    <property type="evidence" value="ECO:0007669"/>
    <property type="project" value="UniProtKB-KW"/>
</dbReference>
<dbReference type="PROSITE" id="PS51898">
    <property type="entry name" value="TYR_RECOMBINASE"/>
    <property type="match status" value="1"/>
</dbReference>
<protein>
    <submittedName>
        <fullName evidence="4">Phage integrase family protein</fullName>
    </submittedName>
</protein>
<dbReference type="STRING" id="357804.Ping_2946"/>
<gene>
    <name evidence="4" type="ordered locus">Ping_2946</name>
</gene>
<dbReference type="PANTHER" id="PTHR30349">
    <property type="entry name" value="PHAGE INTEGRASE-RELATED"/>
    <property type="match status" value="1"/>
</dbReference>
<dbReference type="Proteomes" id="UP000000639">
    <property type="component" value="Chromosome"/>
</dbReference>
<dbReference type="Pfam" id="PF00589">
    <property type="entry name" value="Phage_integrase"/>
    <property type="match status" value="1"/>
</dbReference>
<organism evidence="4 5">
    <name type="scientific">Psychromonas ingrahamii (strain DSM 17664 / CCUG 51855 / 37)</name>
    <dbReference type="NCBI Taxonomy" id="357804"/>
    <lineage>
        <taxon>Bacteria</taxon>
        <taxon>Pseudomonadati</taxon>
        <taxon>Pseudomonadota</taxon>
        <taxon>Gammaproteobacteria</taxon>
        <taxon>Alteromonadales</taxon>
        <taxon>Psychromonadaceae</taxon>
        <taxon>Psychromonas</taxon>
    </lineage>
</organism>
<dbReference type="InterPro" id="IPR011010">
    <property type="entry name" value="DNA_brk_join_enz"/>
</dbReference>
<evidence type="ECO:0000256" key="2">
    <source>
        <dbReference type="ARBA" id="ARBA00023172"/>
    </source>
</evidence>